<evidence type="ECO:0000256" key="1">
    <source>
        <dbReference type="SAM" id="SignalP"/>
    </source>
</evidence>
<dbReference type="OrthoDB" id="4940384at2"/>
<feature type="chain" id="PRO_5022788027" description="Lipoprotein" evidence="1">
    <location>
        <begin position="36"/>
        <end position="341"/>
    </location>
</feature>
<dbReference type="AlphaFoldDB" id="A0A5B0EI67"/>
<name>A0A5B0EI67_9MICC</name>
<gene>
    <name evidence="2" type="ORF">FQ154_08895</name>
</gene>
<dbReference type="Proteomes" id="UP000323856">
    <property type="component" value="Unassembled WGS sequence"/>
</dbReference>
<comment type="caution">
    <text evidence="2">The sequence shown here is derived from an EMBL/GenBank/DDBJ whole genome shotgun (WGS) entry which is preliminary data.</text>
</comment>
<dbReference type="RefSeq" id="WP_149619413.1">
    <property type="nucleotide sequence ID" value="NZ_VOBL01000007.1"/>
</dbReference>
<evidence type="ECO:0000313" key="2">
    <source>
        <dbReference type="EMBL" id="KAA0977400.1"/>
    </source>
</evidence>
<dbReference type="EMBL" id="VOBL01000007">
    <property type="protein sequence ID" value="KAA0977400.1"/>
    <property type="molecule type" value="Genomic_DNA"/>
</dbReference>
<feature type="signal peptide" evidence="1">
    <location>
        <begin position="1"/>
        <end position="35"/>
    </location>
</feature>
<protein>
    <recommendedName>
        <fullName evidence="4">Lipoprotein</fullName>
    </recommendedName>
</protein>
<sequence length="341" mass="36083">MTALFPVRAQLRMPIAAFSLLIAAALLTGCTSDDAAAESSVSAAPATSQSQPDPTTAPAIPELKRHLVADGTLSFESPVEWTLQDQPLESHQTPGPTTVNIEVRDATGTTVASLSTGMGAVLHYEYVPDAPMLPYKIRDQEKTSLEHSLAETHSPNTFMLETLGKGAEIQGSVALGMPLAEPKDSLQYLAPSAVNGAEGLYFGHFIEPTDALTDVDKALTGDAKFTAYMKTTQYQDLKAMLVSLRQLAPKAGLAAPPNTEPVQCLGASYSYDLKDSGMSCTEAKGFVQKIHDEGGGGAGGFELVGHGGCYTMDEDGAYVEQDDLICTVETTGKKFGITMRN</sequence>
<reference evidence="2 3" key="1">
    <citation type="submission" date="2019-07" db="EMBL/GenBank/DDBJ databases">
        <title>Analysis of the biochemical properties, biological activity and biotechnological potential of siderophores and biosurfactants produced by Antarctic psychrotolerant bacteria.</title>
        <authorList>
            <person name="Styczynski M."/>
            <person name="Krucon T."/>
            <person name="Decewicz P."/>
            <person name="Dziewit L."/>
        </authorList>
    </citation>
    <scope>NUCLEOTIDE SEQUENCE [LARGE SCALE GENOMIC DNA]</scope>
    <source>
        <strain evidence="2 3">ANT_H27</strain>
    </source>
</reference>
<organism evidence="2 3">
    <name type="scientific">Paeniglutamicibacter gangotriensis</name>
    <dbReference type="NCBI Taxonomy" id="254787"/>
    <lineage>
        <taxon>Bacteria</taxon>
        <taxon>Bacillati</taxon>
        <taxon>Actinomycetota</taxon>
        <taxon>Actinomycetes</taxon>
        <taxon>Micrococcales</taxon>
        <taxon>Micrococcaceae</taxon>
        <taxon>Paeniglutamicibacter</taxon>
    </lineage>
</organism>
<proteinExistence type="predicted"/>
<evidence type="ECO:0000313" key="3">
    <source>
        <dbReference type="Proteomes" id="UP000323856"/>
    </source>
</evidence>
<evidence type="ECO:0008006" key="4">
    <source>
        <dbReference type="Google" id="ProtNLM"/>
    </source>
</evidence>
<keyword evidence="1" id="KW-0732">Signal</keyword>
<accession>A0A5B0EI67</accession>